<evidence type="ECO:0000313" key="1">
    <source>
        <dbReference type="EMBL" id="KAJ9595355.1"/>
    </source>
</evidence>
<feature type="non-terminal residue" evidence="1">
    <location>
        <position position="1"/>
    </location>
</feature>
<name>A0AAD8AA62_DIPPU</name>
<dbReference type="EMBL" id="JASPKZ010002388">
    <property type="protein sequence ID" value="KAJ9595355.1"/>
    <property type="molecule type" value="Genomic_DNA"/>
</dbReference>
<dbReference type="Proteomes" id="UP001233999">
    <property type="component" value="Unassembled WGS sequence"/>
</dbReference>
<keyword evidence="2" id="KW-1185">Reference proteome</keyword>
<organism evidence="1 2">
    <name type="scientific">Diploptera punctata</name>
    <name type="common">Pacific beetle cockroach</name>
    <dbReference type="NCBI Taxonomy" id="6984"/>
    <lineage>
        <taxon>Eukaryota</taxon>
        <taxon>Metazoa</taxon>
        <taxon>Ecdysozoa</taxon>
        <taxon>Arthropoda</taxon>
        <taxon>Hexapoda</taxon>
        <taxon>Insecta</taxon>
        <taxon>Pterygota</taxon>
        <taxon>Neoptera</taxon>
        <taxon>Polyneoptera</taxon>
        <taxon>Dictyoptera</taxon>
        <taxon>Blattodea</taxon>
        <taxon>Blaberoidea</taxon>
        <taxon>Blaberidae</taxon>
        <taxon>Diplopterinae</taxon>
        <taxon>Diploptera</taxon>
    </lineage>
</organism>
<gene>
    <name evidence="1" type="ORF">L9F63_027260</name>
</gene>
<sequence length="53" mass="6405">HYLNSIRGQERKKIQDDLEEDFRAVDHSREACSSPTFRQRLLYVNTKYKIFTT</sequence>
<feature type="non-terminal residue" evidence="1">
    <location>
        <position position="53"/>
    </location>
</feature>
<comment type="caution">
    <text evidence="1">The sequence shown here is derived from an EMBL/GenBank/DDBJ whole genome shotgun (WGS) entry which is preliminary data.</text>
</comment>
<proteinExistence type="predicted"/>
<dbReference type="AlphaFoldDB" id="A0AAD8AA62"/>
<reference evidence="1" key="1">
    <citation type="journal article" date="2023" name="IScience">
        <title>Live-bearing cockroach genome reveals convergent evolutionary mechanisms linked to viviparity in insects and beyond.</title>
        <authorList>
            <person name="Fouks B."/>
            <person name="Harrison M.C."/>
            <person name="Mikhailova A.A."/>
            <person name="Marchal E."/>
            <person name="English S."/>
            <person name="Carruthers M."/>
            <person name="Jennings E.C."/>
            <person name="Chiamaka E.L."/>
            <person name="Frigard R.A."/>
            <person name="Pippel M."/>
            <person name="Attardo G.M."/>
            <person name="Benoit J.B."/>
            <person name="Bornberg-Bauer E."/>
            <person name="Tobe S.S."/>
        </authorList>
    </citation>
    <scope>NUCLEOTIDE SEQUENCE</scope>
    <source>
        <strain evidence="1">Stay&amp;Tobe</strain>
    </source>
</reference>
<reference evidence="1" key="2">
    <citation type="submission" date="2023-05" db="EMBL/GenBank/DDBJ databases">
        <authorList>
            <person name="Fouks B."/>
        </authorList>
    </citation>
    <scope>NUCLEOTIDE SEQUENCE</scope>
    <source>
        <strain evidence="1">Stay&amp;Tobe</strain>
        <tissue evidence="1">Testes</tissue>
    </source>
</reference>
<protein>
    <submittedName>
        <fullName evidence="1">Uncharacterized protein</fullName>
    </submittedName>
</protein>
<evidence type="ECO:0000313" key="2">
    <source>
        <dbReference type="Proteomes" id="UP001233999"/>
    </source>
</evidence>
<accession>A0AAD8AA62</accession>